<organism evidence="2">
    <name type="scientific">Sorangium cellulosum So0157-2</name>
    <dbReference type="NCBI Taxonomy" id="1254432"/>
    <lineage>
        <taxon>Bacteria</taxon>
        <taxon>Pseudomonadati</taxon>
        <taxon>Myxococcota</taxon>
        <taxon>Polyangia</taxon>
        <taxon>Polyangiales</taxon>
        <taxon>Polyangiaceae</taxon>
        <taxon>Sorangium</taxon>
    </lineage>
</organism>
<feature type="region of interest" description="Disordered" evidence="1">
    <location>
        <begin position="180"/>
        <end position="203"/>
    </location>
</feature>
<dbReference type="GO" id="GO:0003676">
    <property type="term" value="F:nucleic acid binding"/>
    <property type="evidence" value="ECO:0007669"/>
    <property type="project" value="InterPro"/>
</dbReference>
<dbReference type="PATRIC" id="fig|1254432.3.peg.7896"/>
<name>S4Y330_SORCE</name>
<dbReference type="HOGENOM" id="CLU_1348199_0_0_7"/>
<evidence type="ECO:0000256" key="1">
    <source>
        <dbReference type="SAM" id="MobiDB-lite"/>
    </source>
</evidence>
<feature type="compositionally biased region" description="Pro residues" evidence="1">
    <location>
        <begin position="193"/>
        <end position="203"/>
    </location>
</feature>
<dbReference type="STRING" id="1254432.SCE1572_34835"/>
<sequence>MVSKRTHFGRAGEYYAMSELLLRGWNVAVPVVDVGDDAFVIDDRDKTTRRVQVKTAKAEPVEGHTESSGARRVRATFNLSRQQLRTQQPIELFYMLLVRLPASWKFLVIPRRDLFQMREAYVAVARTSPGRRPRSDGDATTDTLIFAVDVEPETNVAHGWGGALDRYLDRWPDELWVVEGGPGSVGSGSAAEPMPPSAGDPSR</sequence>
<dbReference type="RefSeq" id="WP_020738859.1">
    <property type="nucleotide sequence ID" value="NC_021658.1"/>
</dbReference>
<reference evidence="2" key="1">
    <citation type="journal article" date="2013" name="Sci. Rep.">
        <title>Extraordinary expansion of a Sorangium cellulosum genome from an alkaline milieu.</title>
        <authorList>
            <person name="Han K."/>
            <person name="Li Z.F."/>
            <person name="Peng R."/>
            <person name="Zhu L.P."/>
            <person name="Zhou T."/>
            <person name="Wang L.G."/>
            <person name="Li S.G."/>
            <person name="Zhang X.B."/>
            <person name="Hu W."/>
            <person name="Wu Z.H."/>
            <person name="Qin N."/>
            <person name="Li Y.Z."/>
        </authorList>
    </citation>
    <scope>NUCLEOTIDE SEQUENCE [LARGE SCALE GENOMIC DNA]</scope>
    <source>
        <strain evidence="2">So0157-2</strain>
    </source>
</reference>
<evidence type="ECO:0000313" key="2">
    <source>
        <dbReference type="EMBL" id="AGP39209.1"/>
    </source>
</evidence>
<gene>
    <name evidence="2" type="ORF">SCE1572_34835</name>
</gene>
<protein>
    <submittedName>
        <fullName evidence="2">Uncharacterized protein</fullName>
    </submittedName>
</protein>
<dbReference type="EMBL" id="CP003969">
    <property type="protein sequence ID" value="AGP39209.1"/>
    <property type="molecule type" value="Genomic_DNA"/>
</dbReference>
<accession>S4Y330</accession>
<dbReference type="InterPro" id="IPR011856">
    <property type="entry name" value="tRNA_endonuc-like_dom_sf"/>
</dbReference>
<dbReference type="OrthoDB" id="952223at2"/>
<dbReference type="KEGG" id="scu:SCE1572_34835"/>
<dbReference type="Gene3D" id="3.40.1350.10">
    <property type="match status" value="1"/>
</dbReference>
<proteinExistence type="predicted"/>
<dbReference type="eggNOG" id="ENOG502ZPCW">
    <property type="taxonomic scope" value="Bacteria"/>
</dbReference>
<dbReference type="AlphaFoldDB" id="S4Y330"/>
<dbReference type="Proteomes" id="UP000014803">
    <property type="component" value="Chromosome"/>
</dbReference>